<keyword evidence="2" id="KW-1185">Reference proteome</keyword>
<dbReference type="Proteomes" id="UP000254764">
    <property type="component" value="Unassembled WGS sequence"/>
</dbReference>
<proteinExistence type="predicted"/>
<gene>
    <name evidence="1" type="ORF">RHIZ70_3395</name>
</gene>
<dbReference type="EMBL" id="UEYP01000005">
    <property type="protein sequence ID" value="SSC67687.1"/>
    <property type="molecule type" value="Genomic_DNA"/>
</dbReference>
<evidence type="ECO:0000313" key="2">
    <source>
        <dbReference type="Proteomes" id="UP000254764"/>
    </source>
</evidence>
<sequence length="50" mass="5953">MLHERFEDEDVLQRLEKELDRRLADLEAGRVTSIEETFDSVHAELGLKRR</sequence>
<name>A0A376AJ56_9HYPH</name>
<dbReference type="AlphaFoldDB" id="A0A376AJ56"/>
<accession>A0A376AJ56</accession>
<dbReference type="STRING" id="1336235.GCA_000518785_04285"/>
<reference evidence="2" key="1">
    <citation type="submission" date="2018-07" db="EMBL/GenBank/DDBJ databases">
        <authorList>
            <person name="Peiro R."/>
            <person name="Begona"/>
            <person name="Cbmso G."/>
            <person name="Lopez M."/>
            <person name="Gonzalez S."/>
        </authorList>
    </citation>
    <scope>NUCLEOTIDE SEQUENCE [LARGE SCALE GENOMIC DNA]</scope>
</reference>
<organism evidence="1 2">
    <name type="scientific">Ciceribacter selenitireducens ATCC BAA-1503</name>
    <dbReference type="NCBI Taxonomy" id="1336235"/>
    <lineage>
        <taxon>Bacteria</taxon>
        <taxon>Pseudomonadati</taxon>
        <taxon>Pseudomonadota</taxon>
        <taxon>Alphaproteobacteria</taxon>
        <taxon>Hyphomicrobiales</taxon>
        <taxon>Rhizobiaceae</taxon>
        <taxon>Ciceribacter</taxon>
    </lineage>
</organism>
<protein>
    <submittedName>
        <fullName evidence="1">Uncharacterized protein</fullName>
    </submittedName>
</protein>
<evidence type="ECO:0000313" key="1">
    <source>
        <dbReference type="EMBL" id="SSC67687.1"/>
    </source>
</evidence>